<reference evidence="2" key="1">
    <citation type="submission" date="2020-10" db="EMBL/GenBank/DDBJ databases">
        <title>Genome Sequence of Monilinia vaccinii-corymbosi Sheds Light on Mummy Berry Disease Infection of Blueberry and Mating Type.</title>
        <authorList>
            <person name="Yow A.G."/>
            <person name="Zhang Y."/>
            <person name="Bansal K."/>
            <person name="Eacker S.M."/>
            <person name="Sullivan S."/>
            <person name="Liachko I."/>
            <person name="Cubeta M.A."/>
            <person name="Rollins J.A."/>
            <person name="Ashrafi H."/>
        </authorList>
    </citation>
    <scope>NUCLEOTIDE SEQUENCE</scope>
    <source>
        <strain evidence="2">RL-1</strain>
    </source>
</reference>
<feature type="compositionally biased region" description="Basic and acidic residues" evidence="1">
    <location>
        <begin position="1"/>
        <end position="10"/>
    </location>
</feature>
<gene>
    <name evidence="2" type="ORF">DSL72_005441</name>
</gene>
<evidence type="ECO:0000256" key="1">
    <source>
        <dbReference type="SAM" id="MobiDB-lite"/>
    </source>
</evidence>
<accession>A0A8A3PFD1</accession>
<dbReference type="AlphaFoldDB" id="A0A8A3PFD1"/>
<dbReference type="Proteomes" id="UP000672032">
    <property type="component" value="Chromosome 4"/>
</dbReference>
<protein>
    <submittedName>
        <fullName evidence="2">Uncharacterized protein</fullName>
    </submittedName>
</protein>
<dbReference type="OrthoDB" id="3550540at2759"/>
<sequence>MAKHSKDQRKTSKSRKQTKKMSKRTRTTSHGSSTDSSSIGDFQHDNLQYAVVSQGGSSAAGSNTLSHGTQDQRAHNAEMILHPEARPISQERLVPETRDFHAESMMVEAEDIEVENQSILPKWGSVDENDRADVRWQSFESIVDRPLSANDFYTPPITFREMGSQFAESTYPNLNFATYDQSTYSYPATITYDQLTTTLENAPVTTQFYLREWTYESWDSVMGVNERMGRYHHDL</sequence>
<name>A0A8A3PFD1_9HELO</name>
<feature type="compositionally biased region" description="Basic residues" evidence="1">
    <location>
        <begin position="11"/>
        <end position="27"/>
    </location>
</feature>
<evidence type="ECO:0000313" key="2">
    <source>
        <dbReference type="EMBL" id="QSZ33868.1"/>
    </source>
</evidence>
<dbReference type="EMBL" id="CP063408">
    <property type="protein sequence ID" value="QSZ33868.1"/>
    <property type="molecule type" value="Genomic_DNA"/>
</dbReference>
<organism evidence="2 3">
    <name type="scientific">Monilinia vaccinii-corymbosi</name>
    <dbReference type="NCBI Taxonomy" id="61207"/>
    <lineage>
        <taxon>Eukaryota</taxon>
        <taxon>Fungi</taxon>
        <taxon>Dikarya</taxon>
        <taxon>Ascomycota</taxon>
        <taxon>Pezizomycotina</taxon>
        <taxon>Leotiomycetes</taxon>
        <taxon>Helotiales</taxon>
        <taxon>Sclerotiniaceae</taxon>
        <taxon>Monilinia</taxon>
    </lineage>
</organism>
<feature type="region of interest" description="Disordered" evidence="1">
    <location>
        <begin position="1"/>
        <end position="41"/>
    </location>
</feature>
<proteinExistence type="predicted"/>
<evidence type="ECO:0000313" key="3">
    <source>
        <dbReference type="Proteomes" id="UP000672032"/>
    </source>
</evidence>
<feature type="compositionally biased region" description="Low complexity" evidence="1">
    <location>
        <begin position="28"/>
        <end position="38"/>
    </location>
</feature>
<keyword evidence="3" id="KW-1185">Reference proteome</keyword>